<accession>A0AAD9HA89</accession>
<evidence type="ECO:0000313" key="2">
    <source>
        <dbReference type="EMBL" id="KAK2025133.1"/>
    </source>
</evidence>
<proteinExistence type="predicted"/>
<gene>
    <name evidence="2" type="ORF">LX32DRAFT_70670</name>
</gene>
<feature type="region of interest" description="Disordered" evidence="1">
    <location>
        <begin position="148"/>
        <end position="180"/>
    </location>
</feature>
<evidence type="ECO:0000256" key="1">
    <source>
        <dbReference type="SAM" id="MobiDB-lite"/>
    </source>
</evidence>
<comment type="caution">
    <text evidence="2">The sequence shown here is derived from an EMBL/GenBank/DDBJ whole genome shotgun (WGS) entry which is preliminary data.</text>
</comment>
<dbReference type="AlphaFoldDB" id="A0AAD9HA89"/>
<keyword evidence="3" id="KW-1185">Reference proteome</keyword>
<evidence type="ECO:0000313" key="3">
    <source>
        <dbReference type="Proteomes" id="UP001232148"/>
    </source>
</evidence>
<protein>
    <submittedName>
        <fullName evidence="2">Uncharacterized protein</fullName>
    </submittedName>
</protein>
<name>A0AAD9HA89_9PEZI</name>
<sequence>MSLCFVSFSSGVVSFLQVCWVFFSVLFLDPPPVICLSTLCETQVFIVPLPQRGCDAGRYFVQPASQPVLQTPLSHRSGPWKRRRYTSRSLCDGLSFKRCNIEGGTRQRDTGPRYRSFEPGLPGRRSQQAKAFFFFFVKVWPSGSLAIPAAPPKPFTSRSPRRAWRRPEPGKGSKQAATAR</sequence>
<dbReference type="Proteomes" id="UP001232148">
    <property type="component" value="Unassembled WGS sequence"/>
</dbReference>
<organism evidence="2 3">
    <name type="scientific">Colletotrichum zoysiae</name>
    <dbReference type="NCBI Taxonomy" id="1216348"/>
    <lineage>
        <taxon>Eukaryota</taxon>
        <taxon>Fungi</taxon>
        <taxon>Dikarya</taxon>
        <taxon>Ascomycota</taxon>
        <taxon>Pezizomycotina</taxon>
        <taxon>Sordariomycetes</taxon>
        <taxon>Hypocreomycetidae</taxon>
        <taxon>Glomerellales</taxon>
        <taxon>Glomerellaceae</taxon>
        <taxon>Colletotrichum</taxon>
        <taxon>Colletotrichum graminicola species complex</taxon>
    </lineage>
</organism>
<reference evidence="2" key="1">
    <citation type="submission" date="2021-06" db="EMBL/GenBank/DDBJ databases">
        <title>Comparative genomics, transcriptomics and evolutionary studies reveal genomic signatures of adaptation to plant cell wall in hemibiotrophic fungi.</title>
        <authorList>
            <consortium name="DOE Joint Genome Institute"/>
            <person name="Baroncelli R."/>
            <person name="Diaz J.F."/>
            <person name="Benocci T."/>
            <person name="Peng M."/>
            <person name="Battaglia E."/>
            <person name="Haridas S."/>
            <person name="Andreopoulos W."/>
            <person name="Labutti K."/>
            <person name="Pangilinan J."/>
            <person name="Floch G.L."/>
            <person name="Makela M.R."/>
            <person name="Henrissat B."/>
            <person name="Grigoriev I.V."/>
            <person name="Crouch J.A."/>
            <person name="De Vries R.P."/>
            <person name="Sukno S.A."/>
            <person name="Thon M.R."/>
        </authorList>
    </citation>
    <scope>NUCLEOTIDE SEQUENCE</scope>
    <source>
        <strain evidence="2">MAFF235873</strain>
    </source>
</reference>
<dbReference type="EMBL" id="MU842945">
    <property type="protein sequence ID" value="KAK2025133.1"/>
    <property type="molecule type" value="Genomic_DNA"/>
</dbReference>